<dbReference type="Gene3D" id="3.30.420.10">
    <property type="entry name" value="Ribonuclease H-like superfamily/Ribonuclease H"/>
    <property type="match status" value="1"/>
</dbReference>
<keyword evidence="4 9" id="KW-0548">Nucleotidyltransferase</keyword>
<dbReference type="Proteomes" id="UP000095023">
    <property type="component" value="Unassembled WGS sequence"/>
</dbReference>
<dbReference type="SUPFAM" id="SSF56672">
    <property type="entry name" value="DNA/RNA polymerases"/>
    <property type="match status" value="1"/>
</dbReference>
<evidence type="ECO:0000256" key="8">
    <source>
        <dbReference type="ARBA" id="ARBA00023242"/>
    </source>
</evidence>
<evidence type="ECO:0000259" key="10">
    <source>
        <dbReference type="Pfam" id="PF00136"/>
    </source>
</evidence>
<evidence type="ECO:0000313" key="13">
    <source>
        <dbReference type="Proteomes" id="UP000095023"/>
    </source>
</evidence>
<dbReference type="Gene3D" id="1.10.132.60">
    <property type="entry name" value="DNA polymerase family B, C-terminal domain"/>
    <property type="match status" value="1"/>
</dbReference>
<dbReference type="InterPro" id="IPR030559">
    <property type="entry name" value="PolZ_Rev3"/>
</dbReference>
<reference evidence="13" key="1">
    <citation type="submission" date="2016-02" db="EMBL/GenBank/DDBJ databases">
        <title>Comparative genomics of biotechnologically important yeasts.</title>
        <authorList>
            <consortium name="DOE Joint Genome Institute"/>
            <person name="Riley R."/>
            <person name="Haridas S."/>
            <person name="Wolfe K.H."/>
            <person name="Lopes M.R."/>
            <person name="Hittinger C.T."/>
            <person name="Goker M."/>
            <person name="Salamov A."/>
            <person name="Wisecaver J."/>
            <person name="Long T.M."/>
            <person name="Aerts A.L."/>
            <person name="Barry K."/>
            <person name="Choi C."/>
            <person name="Clum A."/>
            <person name="Coughlan A.Y."/>
            <person name="Deshpande S."/>
            <person name="Douglass A.P."/>
            <person name="Hanson S.J."/>
            <person name="Klenk H.-P."/>
            <person name="Labutti K."/>
            <person name="Lapidus A."/>
            <person name="Lindquist E."/>
            <person name="Lipzen A."/>
            <person name="Meier-Kolthoff J.P."/>
            <person name="Ohm R.A."/>
            <person name="Otillar R.P."/>
            <person name="Pangilinan J."/>
            <person name="Peng Y."/>
            <person name="Rokas A."/>
            <person name="Rosa C.A."/>
            <person name="Scheuner C."/>
            <person name="Sibirny A.A."/>
            <person name="Slot J.C."/>
            <person name="Stielow J.B."/>
            <person name="Sun H."/>
            <person name="Kurtzman C.P."/>
            <person name="Blackwell M."/>
            <person name="Jeffries T.W."/>
            <person name="Grigoriev I.V."/>
        </authorList>
    </citation>
    <scope>NUCLEOTIDE SEQUENCE [LARGE SCALE GENOMIC DNA]</scope>
    <source>
        <strain evidence="13">NRRL Y-17796</strain>
    </source>
</reference>
<dbReference type="Pfam" id="PF00136">
    <property type="entry name" value="DNA_pol_B"/>
    <property type="match status" value="1"/>
</dbReference>
<dbReference type="AlphaFoldDB" id="A0A1E4TKE0"/>
<sequence>MTAHRDIVVTTSKILSGLHDFEMHYMDTEHDLIMEVARIVQQCDPDIMAGMDVQTGSWGYLVERARAVYSINLSLRLSRLCTDSSNEMLENLNLNEWYARKSSALAFPGRHILNIWKILRKSLHLSSYHLENIAQHVLKVPVPYFSVPTLTEWSDTSLVYDMARYYLDRNDIVFRVIDKLGTIAAICEQSRFNGIDFMSVLTRGSQFKVESLLLRIVKFEGFVLISPSRHQITQQKPLEVIPMVMEPKSNYYNSPIIVLDFNSLYPSIMIAFNICYSTFLGQAASLLPEYAMGFKKLNLDEKISKLSEDDLMITPNEMVFVKKHIREGSLGRMLRIILETRYMIKAHMRHIKSNDPDTAMLLNNRQASIKLFAAVVYGYTSASFSGRMPCSEIADSIVSIGRTIMDTAMRYINSHKEWHAEVAYGDTDSLFVHVPNASMSQAFDIGEAIVSEVSALFPPPIRLKLEKVYSKSVLLTKKRYVGYAYETRNQENAIFDAKGMETVRRDGIPAIQKLEKELLLLLFETDDLSKVKEAFQSKCTSIMNGDMLVSDFCFAKEVKLGSYGARTVQNGTYPPGAKIAMERLENDEAYLPHYGERIPYIVTAGPPGTRIADRSYGLPEFLSRPDLICDYDYYLTKVIVPPLDRIFKLIGCDVMEWYQTSARSRPRDVLEVLGRKGNSSTLKAYMKSRVCTMCGSTQVDSSEGKDLPLCAVCLTNKPATAYVLQTQYQQKHMEFLEYAKICTMCCGAARDFSKCLNIDCNVYHHRETTKRIIAGAHDGYTTILSELF</sequence>
<dbReference type="PROSITE" id="PS00116">
    <property type="entry name" value="DNA_POLYMERASE_B"/>
    <property type="match status" value="1"/>
</dbReference>
<evidence type="ECO:0000256" key="7">
    <source>
        <dbReference type="ARBA" id="ARBA00023204"/>
    </source>
</evidence>
<dbReference type="Gene3D" id="3.90.1600.10">
    <property type="entry name" value="Palm domain of DNA polymerase"/>
    <property type="match status" value="1"/>
</dbReference>
<dbReference type="GO" id="GO:0003677">
    <property type="term" value="F:DNA binding"/>
    <property type="evidence" value="ECO:0007669"/>
    <property type="project" value="UniProtKB-KW"/>
</dbReference>
<dbReference type="SMART" id="SM00486">
    <property type="entry name" value="POLBc"/>
    <property type="match status" value="1"/>
</dbReference>
<dbReference type="GO" id="GO:0006260">
    <property type="term" value="P:DNA replication"/>
    <property type="evidence" value="ECO:0007669"/>
    <property type="project" value="UniProtKB-KW"/>
</dbReference>
<evidence type="ECO:0000256" key="5">
    <source>
        <dbReference type="ARBA" id="ARBA00022763"/>
    </source>
</evidence>
<evidence type="ECO:0000256" key="6">
    <source>
        <dbReference type="ARBA" id="ARBA00022932"/>
    </source>
</evidence>
<keyword evidence="7" id="KW-0234">DNA repair</keyword>
<evidence type="ECO:0000259" key="11">
    <source>
        <dbReference type="Pfam" id="PF03104"/>
    </source>
</evidence>
<dbReference type="SUPFAM" id="SSF53098">
    <property type="entry name" value="Ribonuclease H-like"/>
    <property type="match status" value="1"/>
</dbReference>
<comment type="catalytic activity">
    <reaction evidence="9">
        <text>DNA(n) + a 2'-deoxyribonucleoside 5'-triphosphate = DNA(n+1) + diphosphate</text>
        <dbReference type="Rhea" id="RHEA:22508"/>
        <dbReference type="Rhea" id="RHEA-COMP:17339"/>
        <dbReference type="Rhea" id="RHEA-COMP:17340"/>
        <dbReference type="ChEBI" id="CHEBI:33019"/>
        <dbReference type="ChEBI" id="CHEBI:61560"/>
        <dbReference type="ChEBI" id="CHEBI:173112"/>
        <dbReference type="EC" id="2.7.7.7"/>
    </reaction>
</comment>
<dbReference type="InterPro" id="IPR006172">
    <property type="entry name" value="DNA-dir_DNA_pol_B"/>
</dbReference>
<comment type="subcellular location">
    <subcellularLocation>
        <location evidence="1">Nucleus</location>
    </subcellularLocation>
</comment>
<dbReference type="Pfam" id="PF03104">
    <property type="entry name" value="DNA_pol_B_exo1"/>
    <property type="match status" value="1"/>
</dbReference>
<gene>
    <name evidence="12" type="ORF">CANCADRAFT_21996</name>
</gene>
<keyword evidence="13" id="KW-1185">Reference proteome</keyword>
<dbReference type="GO" id="GO:0042276">
    <property type="term" value="P:error-prone translesion synthesis"/>
    <property type="evidence" value="ECO:0007669"/>
    <property type="project" value="TreeGrafter"/>
</dbReference>
<dbReference type="InterPro" id="IPR036397">
    <property type="entry name" value="RNaseH_sf"/>
</dbReference>
<name>A0A1E4TKE0_9ASCO</name>
<dbReference type="OrthoDB" id="2414538at2759"/>
<protein>
    <recommendedName>
        <fullName evidence="9">DNA polymerase</fullName>
        <ecNumber evidence="9">2.7.7.7</ecNumber>
    </recommendedName>
</protein>
<feature type="domain" description="DNA-directed DNA polymerase family B exonuclease" evidence="11">
    <location>
        <begin position="25"/>
        <end position="133"/>
    </location>
</feature>
<keyword evidence="8" id="KW-0539">Nucleus</keyword>
<accession>A0A1E4TKE0</accession>
<comment type="similarity">
    <text evidence="2 9">Belongs to the DNA polymerase type-B family.</text>
</comment>
<dbReference type="GO" id="GO:0000166">
    <property type="term" value="F:nucleotide binding"/>
    <property type="evidence" value="ECO:0007669"/>
    <property type="project" value="InterPro"/>
</dbReference>
<evidence type="ECO:0000256" key="3">
    <source>
        <dbReference type="ARBA" id="ARBA00022679"/>
    </source>
</evidence>
<dbReference type="PANTHER" id="PTHR45812">
    <property type="entry name" value="DNA POLYMERASE ZETA CATALYTIC SUBUNIT"/>
    <property type="match status" value="1"/>
</dbReference>
<organism evidence="12 13">
    <name type="scientific">Tortispora caseinolytica NRRL Y-17796</name>
    <dbReference type="NCBI Taxonomy" id="767744"/>
    <lineage>
        <taxon>Eukaryota</taxon>
        <taxon>Fungi</taxon>
        <taxon>Dikarya</taxon>
        <taxon>Ascomycota</taxon>
        <taxon>Saccharomycotina</taxon>
        <taxon>Trigonopsidomycetes</taxon>
        <taxon>Trigonopsidales</taxon>
        <taxon>Trigonopsidaceae</taxon>
        <taxon>Tortispora</taxon>
    </lineage>
</organism>
<keyword evidence="9" id="KW-0235">DNA replication</keyword>
<dbReference type="PRINTS" id="PR00106">
    <property type="entry name" value="DNAPOLB"/>
</dbReference>
<dbReference type="PANTHER" id="PTHR45812:SF1">
    <property type="entry name" value="DNA POLYMERASE ZETA CATALYTIC SUBUNIT"/>
    <property type="match status" value="1"/>
</dbReference>
<keyword evidence="6 9" id="KW-0239">DNA-directed DNA polymerase</keyword>
<dbReference type="InterPro" id="IPR006134">
    <property type="entry name" value="DNA-dir_DNA_pol_B_multi_dom"/>
</dbReference>
<keyword evidence="3 9" id="KW-0808">Transferase</keyword>
<dbReference type="GO" id="GO:0005634">
    <property type="term" value="C:nucleus"/>
    <property type="evidence" value="ECO:0007669"/>
    <property type="project" value="UniProtKB-SubCell"/>
</dbReference>
<dbReference type="GO" id="GO:0016035">
    <property type="term" value="C:zeta DNA polymerase complex"/>
    <property type="evidence" value="ECO:0007669"/>
    <property type="project" value="InterPro"/>
</dbReference>
<evidence type="ECO:0000313" key="12">
    <source>
        <dbReference type="EMBL" id="ODV92214.1"/>
    </source>
</evidence>
<dbReference type="GO" id="GO:0003887">
    <property type="term" value="F:DNA-directed DNA polymerase activity"/>
    <property type="evidence" value="ECO:0007669"/>
    <property type="project" value="UniProtKB-KW"/>
</dbReference>
<keyword evidence="9" id="KW-0238">DNA-binding</keyword>
<dbReference type="InterPro" id="IPR017964">
    <property type="entry name" value="DNA-dir_DNA_pol_B_CS"/>
</dbReference>
<feature type="domain" description="DNA-directed DNA polymerase family B multifunctional" evidence="10">
    <location>
        <begin position="196"/>
        <end position="649"/>
    </location>
</feature>
<dbReference type="Gene3D" id="1.10.287.690">
    <property type="entry name" value="Helix hairpin bin"/>
    <property type="match status" value="1"/>
</dbReference>
<dbReference type="EC" id="2.7.7.7" evidence="9"/>
<evidence type="ECO:0000256" key="2">
    <source>
        <dbReference type="ARBA" id="ARBA00005755"/>
    </source>
</evidence>
<evidence type="ECO:0000256" key="9">
    <source>
        <dbReference type="RuleBase" id="RU000442"/>
    </source>
</evidence>
<dbReference type="InterPro" id="IPR012337">
    <property type="entry name" value="RNaseH-like_sf"/>
</dbReference>
<evidence type="ECO:0000256" key="4">
    <source>
        <dbReference type="ARBA" id="ARBA00022695"/>
    </source>
</evidence>
<keyword evidence="5" id="KW-0227">DNA damage</keyword>
<dbReference type="InterPro" id="IPR042087">
    <property type="entry name" value="DNA_pol_B_thumb"/>
</dbReference>
<dbReference type="EMBL" id="KV453841">
    <property type="protein sequence ID" value="ODV92214.1"/>
    <property type="molecule type" value="Genomic_DNA"/>
</dbReference>
<dbReference type="InterPro" id="IPR023211">
    <property type="entry name" value="DNA_pol_palm_dom_sf"/>
</dbReference>
<proteinExistence type="inferred from homology"/>
<dbReference type="InterPro" id="IPR043502">
    <property type="entry name" value="DNA/RNA_pol_sf"/>
</dbReference>
<dbReference type="GO" id="GO:0000724">
    <property type="term" value="P:double-strand break repair via homologous recombination"/>
    <property type="evidence" value="ECO:0007669"/>
    <property type="project" value="TreeGrafter"/>
</dbReference>
<evidence type="ECO:0000256" key="1">
    <source>
        <dbReference type="ARBA" id="ARBA00004123"/>
    </source>
</evidence>
<dbReference type="InterPro" id="IPR006133">
    <property type="entry name" value="DNA-dir_DNA_pol_B_exonuc"/>
</dbReference>